<sequence>MAEIKVEHTAEGREIIYHVHVHPEVFQWLAVEELIDKLADQFREHLDLSVWDMKKEVE</sequence>
<protein>
    <submittedName>
        <fullName evidence="1">Uncharacterized protein</fullName>
    </submittedName>
</protein>
<accession>A0A0F9G643</accession>
<comment type="caution">
    <text evidence="1">The sequence shown here is derived from an EMBL/GenBank/DDBJ whole genome shotgun (WGS) entry which is preliminary data.</text>
</comment>
<name>A0A0F9G643_9ZZZZ</name>
<dbReference type="EMBL" id="LAZR01027673">
    <property type="protein sequence ID" value="KKL64995.1"/>
    <property type="molecule type" value="Genomic_DNA"/>
</dbReference>
<proteinExistence type="predicted"/>
<evidence type="ECO:0000313" key="1">
    <source>
        <dbReference type="EMBL" id="KKL64995.1"/>
    </source>
</evidence>
<organism evidence="1">
    <name type="scientific">marine sediment metagenome</name>
    <dbReference type="NCBI Taxonomy" id="412755"/>
    <lineage>
        <taxon>unclassified sequences</taxon>
        <taxon>metagenomes</taxon>
        <taxon>ecological metagenomes</taxon>
    </lineage>
</organism>
<dbReference type="AlphaFoldDB" id="A0A0F9G643"/>
<gene>
    <name evidence="1" type="ORF">LCGC14_2159410</name>
</gene>
<reference evidence="1" key="1">
    <citation type="journal article" date="2015" name="Nature">
        <title>Complex archaea that bridge the gap between prokaryotes and eukaryotes.</title>
        <authorList>
            <person name="Spang A."/>
            <person name="Saw J.H."/>
            <person name="Jorgensen S.L."/>
            <person name="Zaremba-Niedzwiedzka K."/>
            <person name="Martijn J."/>
            <person name="Lind A.E."/>
            <person name="van Eijk R."/>
            <person name="Schleper C."/>
            <person name="Guy L."/>
            <person name="Ettema T.J."/>
        </authorList>
    </citation>
    <scope>NUCLEOTIDE SEQUENCE</scope>
</reference>